<dbReference type="InterPro" id="IPR050664">
    <property type="entry name" value="Octanoyltrans_LipM/LipL"/>
</dbReference>
<proteinExistence type="predicted"/>
<dbReference type="GO" id="GO:0016874">
    <property type="term" value="F:ligase activity"/>
    <property type="evidence" value="ECO:0007669"/>
    <property type="project" value="UniProtKB-KW"/>
</dbReference>
<evidence type="ECO:0000313" key="3">
    <source>
        <dbReference type="Proteomes" id="UP000218965"/>
    </source>
</evidence>
<feature type="domain" description="BPL/LPL catalytic" evidence="1">
    <location>
        <begin position="134"/>
        <end position="326"/>
    </location>
</feature>
<name>A0A0U5BM76_9MICO</name>
<evidence type="ECO:0000259" key="1">
    <source>
        <dbReference type="PROSITE" id="PS51733"/>
    </source>
</evidence>
<reference evidence="3" key="1">
    <citation type="submission" date="2015-12" db="EMBL/GenBank/DDBJ databases">
        <authorList>
            <person name="Shamseldin A."/>
            <person name="Moawad H."/>
            <person name="Abd El-Rahim W.M."/>
            <person name="Sadowsky M.J."/>
        </authorList>
    </citation>
    <scope>NUCLEOTIDE SEQUENCE [LARGE SCALE GENOMIC DNA]</scope>
    <source>
        <strain evidence="3">JAM AC0309</strain>
    </source>
</reference>
<dbReference type="Gene3D" id="3.30.930.10">
    <property type="entry name" value="Bira Bifunctional Protein, Domain 2"/>
    <property type="match status" value="1"/>
</dbReference>
<dbReference type="InterPro" id="IPR045864">
    <property type="entry name" value="aa-tRNA-synth_II/BPL/LPL"/>
</dbReference>
<accession>A0A0U5BM76</accession>
<dbReference type="EMBL" id="AP017315">
    <property type="protein sequence ID" value="BAU31270.1"/>
    <property type="molecule type" value="Genomic_DNA"/>
</dbReference>
<protein>
    <submittedName>
        <fullName evidence="2">Lipoate-protein ligase</fullName>
    </submittedName>
</protein>
<keyword evidence="2" id="KW-0436">Ligase</keyword>
<organism evidence="2 3">
    <name type="scientific">Microcella alkaliphila</name>
    <dbReference type="NCBI Taxonomy" id="279828"/>
    <lineage>
        <taxon>Bacteria</taxon>
        <taxon>Bacillati</taxon>
        <taxon>Actinomycetota</taxon>
        <taxon>Actinomycetes</taxon>
        <taxon>Micrococcales</taxon>
        <taxon>Microbacteriaceae</taxon>
        <taxon>Microcella</taxon>
    </lineage>
</organism>
<dbReference type="PROSITE" id="PS51733">
    <property type="entry name" value="BPL_LPL_CATALYTIC"/>
    <property type="match status" value="1"/>
</dbReference>
<sequence>MSGESPLHGEYKVPGGKLVVVDLTVVDDAIASIRIAGDFFVEPDETVHEMERAVTGMRADSDAVALTRALTAAVPAGAQLLGFSPEAVATTIRRAVNSATTFADHDWQLVRGPALAPVQQMATDQVLTEEVGAGRRGPTLRIWEWASPAVVIGSFQSVKNEVDLDNAAAFGFEVVRRVSGGGAMFIEPQSAITYSLYAPVDLVKGMSFAESYAFLDSWVLTALRDLGIDAAYVPLNDIASPAGKIGGAAQKRLGAGAVLHHTTMAYDMDGDRMTQVLRIGREKLSDKGIASANKRVDPLKSQTGMTRDAIIDSLVGTFDRLYGLSEGAITDDESARVEQLVAEKFGTHDWVHRVP</sequence>
<dbReference type="Pfam" id="PF21948">
    <property type="entry name" value="LplA-B_cat"/>
    <property type="match status" value="1"/>
</dbReference>
<dbReference type="PANTHER" id="PTHR43679">
    <property type="entry name" value="OCTANOYLTRANSFERASE LIPM-RELATED"/>
    <property type="match status" value="1"/>
</dbReference>
<gene>
    <name evidence="2" type="ORF">MalAC0309_0395</name>
</gene>
<evidence type="ECO:0000313" key="2">
    <source>
        <dbReference type="EMBL" id="BAU31270.1"/>
    </source>
</evidence>
<dbReference type="Proteomes" id="UP000218965">
    <property type="component" value="Chromosome"/>
</dbReference>
<reference evidence="2 3" key="2">
    <citation type="submission" date="2016-01" db="EMBL/GenBank/DDBJ databases">
        <title>Microcella alkaliphila JAM AC0309 whole genome shotgun sequence.</title>
        <authorList>
            <person name="Kurata A."/>
            <person name="Hirose Y."/>
            <person name="Kishimoto N."/>
            <person name="Kobayashi T."/>
        </authorList>
    </citation>
    <scope>NUCLEOTIDE SEQUENCE [LARGE SCALE GENOMIC DNA]</scope>
    <source>
        <strain evidence="2 3">JAM AC0309</strain>
    </source>
</reference>
<dbReference type="InterPro" id="IPR004143">
    <property type="entry name" value="BPL_LPL_catalytic"/>
</dbReference>
<dbReference type="CDD" id="cd16443">
    <property type="entry name" value="LplA"/>
    <property type="match status" value="1"/>
</dbReference>
<dbReference type="SUPFAM" id="SSF55681">
    <property type="entry name" value="Class II aaRS and biotin synthetases"/>
    <property type="match status" value="1"/>
</dbReference>
<dbReference type="AlphaFoldDB" id="A0A0U5BM76"/>
<dbReference type="Gene3D" id="3.30.390.50">
    <property type="entry name" value="CO dehydrogenase flavoprotein, C-terminal domain"/>
    <property type="match status" value="1"/>
</dbReference>
<dbReference type="KEGG" id="malk:MalAC0309_0395"/>
<dbReference type="PANTHER" id="PTHR43679:SF2">
    <property type="entry name" value="OCTANOYL-[GCVH]:PROTEIN N-OCTANOYLTRANSFERASE"/>
    <property type="match status" value="1"/>
</dbReference>